<evidence type="ECO:0000313" key="3">
    <source>
        <dbReference type="EMBL" id="CCF75697.1"/>
    </source>
</evidence>
<dbReference type="Proteomes" id="UP000002899">
    <property type="component" value="Chromosome IV"/>
</dbReference>
<dbReference type="EMBL" id="LN871599">
    <property type="protein sequence ID" value="CCF75697.1"/>
    <property type="molecule type" value="Genomic_DNA"/>
</dbReference>
<feature type="chain" id="PRO_5003710340" evidence="2">
    <location>
        <begin position="27"/>
        <end position="2396"/>
    </location>
</feature>
<feature type="compositionally biased region" description="Low complexity" evidence="1">
    <location>
        <begin position="54"/>
        <end position="71"/>
    </location>
</feature>
<sequence length="2396" mass="265823">MNAHRHIPSYFVVFACLLNRSIITLAANTRGATGTGDNREGVISSITTSAVTTTSGTTTTTLSSNNGSPTTISPSLDTTQNAAATKIVNLNINEIGFVDQVPEDLSSIYVFSTDGIFTKVTPATGFSIGCVIFGNQLIPHSMDVITRTVSYTNKYPLIVVRIQDKTSNYTSTVYYEQSGLQSNRFVLRDDPGFIIPQNRSSTYTLNDITYKTFDISTANDDEFLKLSLSDGSVLYTNNPDSKFYIGEVKIGEIIIPINITSQYIIVKLSSNGELIELYTTGCFGEHIIKKFKKVGSAYNDISKAFDTVPWIPTHFVMFQKVDFSIPSDLFELNHHNILLPTGVKHSIHINSETGNVDSVVFFLSPLAKRMMTFGNIRFHKINLPPFSLGVIHSITVEKVINSEDFDEIQTPLQVSIIASYGPSGDYNSFVFTPVVTADAHVSYKLETDFKLDVDVITNTSLKLPTSVPGLHYTETIYQGTELSKFNKPQCKLNDLLISKGSELQIIHDGLNNSTIITNKEVNADGTELFFFDLLPPSDGTPTLQSKFFSILKFIPIISTGLNELMLELLENPSSSSASSKYSGLTGQLNRLITVLDGIVDSASSVKNTETAPDNEETSISSLKSLITTIQGNIAITRNKVTKDDVYLLKKSLSGLTTRLIYHSKVDGISFDITESRTNEYNSLDRTTTSMDDIIAMFSNPNMYLVKVAYLQAIEHIFLVSTKYEDIFDYTVDCSKCKATDSGSFSDLLLGNKVKESLSFIEGLISDIKSHSLKAGVTGGISSSSLFDDTFDELKLDQTTIRSLVAPLEEIKNELEAINSQETSDATVTPSTPNTNVNIKTIISKIKKFLMISETISSTALARLSAVLSILGRGNSINALPERLTSIIVDLKSTSVPQEVVLKNGVYKLKDQFKLTHKMIPAFGNVQLHIPEKSAVVQISIVEHENDTKMAVITLDDHFKLTLEKVILSETPTVVGLTHTTQDPLDIISSIFVKMNTTADGIIEGYLDLDLNSKIGNFISAIELTDLTNTVKSATVRPPQLKVLALKFGNQLVEVKETARTFATFDENLNSIEIITFNKDGTMISKFFSREFIGSMTPFEPNAPTYIEHASTDTLPSPWITTHMHNKRLVDFEVPFTVIFDDELINYYIEKLPNGVAYSLYGEELCVPKNSGLLLKEINHIRTTKLREVFKKIYKSSKTSTEITSCAQKTNTNDGTIKSNLQVIMKENDHPFPKPINDGMHRRVESIHFYIDNVLRHDTAFGRITIGNLTLPAFSIGFIHSIFIERVTMGDKSLASVGIITNYGPSGDYELLRYMQLENDKRDFALVQGPEITADYIGSGLTKHKMLTMKGASTSSIGFETNYKELILSNGFMRPTNKIVTLFYTDSENVSLGKLYSIENGKHGVTYSIYGAFPIEESSPESSSPNARGFSFVFSVLNSIYHINKLFTRAYNALDALKVKTSCVDGENKGSALSNPSAEKYLSILSSNVFMPTLSRLGKLFNDVMLRDASFTETAVRMLPRFNAFIAFLNEEKSKAGKNALNEEELMRFISMTSGFIEDLEFVLDELFKHSLRINNEAAKTMLSSLILNFRYINHIRNLINGIYFELNSPTSSTTSGTTQETSGKATREESKEGKSTKPSSPPTPSTQTILKPKAPYLRGHIIQIDCNNSFKNYVNALIKEFRAHIKQTTTSTTTTITIGTNAKDVDELVEKFATIASFDEKFKNVFFDNSFIDENFKTLENIMDESDTVLPSCSETHTTKNSSTDPYTGLSKLIQKINDSIIRPMTLRLFKNSFPELCKLFVKMPDVDSNIFMDLDVDITNTIPSRRVMYSDGRFTIINSLPTFRYTLKPIAPGHDLSLFSQLPISMITVTSSQEQALTSCVNHGNEFTTVSTAGKTTYTTRSELLSLFKLSAETLRDLNGAKFALGDISDSANKSKALEAYNSAITTMKSISAELEKIFDILKSTPKITFESIVSKLTSVNTVDTANADVINAMFDDLSKAISSYLYSFISIKFPEDSKDQQTNEGHDTSALLLEYRAQLASLSRIKFLLVLEDLISSNKYISIISKSESSDNASDSSTQSTSDSSTPQNLTLMGMVNNGKLGDSISLCKELVNILDINKKGSTSIANGKCLYKGTVLDPSSMSEEIRRSVINFLGIILSDIDIGIMTEFSRTMYKTIIANISMIILQEIVEVVNQAYRDDIGRANLNPNIHNYPAFLEPIDIDILYPQVPEHVKLVNGVFKLTGNRKTELKLRPKVGSKYLEVSPHVAVVQVSVPDSNGIINVYEDDYHKITVQQFDMDGNIIMQGKGAISAHPFAQLAFAIVSSVHDEAQTKILQSSSNGDFFKENILAYYEDQIQQNEKMAFKQQRTTNDSYAISAVFAHYTDWFQGENYIH</sequence>
<dbReference type="RefSeq" id="XP_012650105.1">
    <property type="nucleotide sequence ID" value="XM_012794651.1"/>
</dbReference>
<feature type="compositionally biased region" description="Low complexity" evidence="1">
    <location>
        <begin position="1610"/>
        <end position="1622"/>
    </location>
</feature>
<feature type="signal peptide" evidence="2">
    <location>
        <begin position="1"/>
        <end position="26"/>
    </location>
</feature>
<protein>
    <submittedName>
        <fullName evidence="3">N1-15 protein, maltese-cross seroactive antigen</fullName>
    </submittedName>
</protein>
<feature type="compositionally biased region" description="Low complexity" evidence="1">
    <location>
        <begin position="2071"/>
        <end position="2088"/>
    </location>
</feature>
<gene>
    <name evidence="3" type="ORF">BmR1_04g07535</name>
</gene>
<reference evidence="3 4" key="3">
    <citation type="journal article" date="2016" name="Sci. Rep.">
        <title>Genome-wide diversity and gene expression profiling of Babesia microti isolates identify polymorphic genes that mediate host-pathogen interactions.</title>
        <authorList>
            <person name="Silva J.C."/>
            <person name="Cornillot E."/>
            <person name="McCracken C."/>
            <person name="Usmani-Brown S."/>
            <person name="Dwivedi A."/>
            <person name="Ifeonu O.O."/>
            <person name="Crabtree J."/>
            <person name="Gotia H.T."/>
            <person name="Virji A.Z."/>
            <person name="Reynes C."/>
            <person name="Colinge J."/>
            <person name="Kumar V."/>
            <person name="Lawres L."/>
            <person name="Pazzi J.E."/>
            <person name="Pablo J.V."/>
            <person name="Hung C."/>
            <person name="Brancato J."/>
            <person name="Kumari P."/>
            <person name="Orvis J."/>
            <person name="Tretina K."/>
            <person name="Chibucos M."/>
            <person name="Ott S."/>
            <person name="Sadzewicz L."/>
            <person name="Sengamalay N."/>
            <person name="Shetty A.C."/>
            <person name="Su Q."/>
            <person name="Tallon L."/>
            <person name="Fraser C.M."/>
            <person name="Frutos R."/>
            <person name="Molina D.M."/>
            <person name="Krause P.J."/>
            <person name="Ben Mamoun C."/>
        </authorList>
    </citation>
    <scope>NUCLEOTIDE SEQUENCE [LARGE SCALE GENOMIC DNA]</scope>
    <source>
        <strain evidence="3 4">RI</strain>
    </source>
</reference>
<keyword evidence="2" id="KW-0732">Signal</keyword>
<organism evidence="3 4">
    <name type="scientific">Babesia microti (strain RI)</name>
    <dbReference type="NCBI Taxonomy" id="1133968"/>
    <lineage>
        <taxon>Eukaryota</taxon>
        <taxon>Sar</taxon>
        <taxon>Alveolata</taxon>
        <taxon>Apicomplexa</taxon>
        <taxon>Aconoidasida</taxon>
        <taxon>Piroplasmida</taxon>
        <taxon>Babesiidae</taxon>
        <taxon>Babesia</taxon>
    </lineage>
</organism>
<dbReference type="VEuPathDB" id="PiroplasmaDB:BmR1_04g07535"/>
<feature type="compositionally biased region" description="Basic and acidic residues" evidence="1">
    <location>
        <begin position="1625"/>
        <end position="1635"/>
    </location>
</feature>
<reference evidence="3 4" key="1">
    <citation type="journal article" date="2012" name="Nucleic Acids Res.">
        <title>Sequencing of the smallest Apicomplexan genome from the human pathogen Babesia microti.</title>
        <authorList>
            <person name="Cornillot E."/>
            <person name="Hadj-Kaddour K."/>
            <person name="Dassouli A."/>
            <person name="Noel B."/>
            <person name="Ranwez V."/>
            <person name="Vacherie B."/>
            <person name="Augagneur Y."/>
            <person name="Bres V."/>
            <person name="Duclos A."/>
            <person name="Randazzo S."/>
            <person name="Carcy B."/>
            <person name="Debierre-Grockiego F."/>
            <person name="Delbecq S."/>
            <person name="Moubri-Menage K."/>
            <person name="Shams-Eldin H."/>
            <person name="Usmani-Brown S."/>
            <person name="Bringaud F."/>
            <person name="Wincker P."/>
            <person name="Vivares C.P."/>
            <person name="Schwarz R.T."/>
            <person name="Schetters T.P."/>
            <person name="Krause P.J."/>
            <person name="Gorenflot A."/>
            <person name="Berry V."/>
            <person name="Barbe V."/>
            <person name="Ben Mamoun C."/>
        </authorList>
    </citation>
    <scope>NUCLEOTIDE SEQUENCE [LARGE SCALE GENOMIC DNA]</scope>
    <source>
        <strain evidence="3 4">RI</strain>
    </source>
</reference>
<dbReference type="KEGG" id="bmic:BmR1_04g07535"/>
<evidence type="ECO:0000256" key="1">
    <source>
        <dbReference type="SAM" id="MobiDB-lite"/>
    </source>
</evidence>
<feature type="region of interest" description="Disordered" evidence="1">
    <location>
        <begin position="54"/>
        <end position="74"/>
    </location>
</feature>
<dbReference type="GeneID" id="24426149"/>
<name>I7IHF0_BABMR</name>
<dbReference type="PROSITE" id="PS51257">
    <property type="entry name" value="PROKAR_LIPOPROTEIN"/>
    <property type="match status" value="1"/>
</dbReference>
<evidence type="ECO:0000313" key="4">
    <source>
        <dbReference type="Proteomes" id="UP000002899"/>
    </source>
</evidence>
<evidence type="ECO:0000256" key="2">
    <source>
        <dbReference type="SAM" id="SignalP"/>
    </source>
</evidence>
<proteinExistence type="predicted"/>
<accession>I7IHF0</accession>
<feature type="region of interest" description="Disordered" evidence="1">
    <location>
        <begin position="1610"/>
        <end position="1650"/>
    </location>
</feature>
<reference evidence="3 4" key="2">
    <citation type="journal article" date="2013" name="PLoS ONE">
        <title>Whole genome mapping and re-organization of the nuclear and mitochondrial genomes of Babesia microti isolates.</title>
        <authorList>
            <person name="Cornillot E."/>
            <person name="Dassouli A."/>
            <person name="Garg A."/>
            <person name="Pachikara N."/>
            <person name="Randazzo S."/>
            <person name="Depoix D."/>
            <person name="Carcy B."/>
            <person name="Delbecq S."/>
            <person name="Frutos R."/>
            <person name="Silva J.C."/>
            <person name="Sutton R."/>
            <person name="Krause P.J."/>
            <person name="Mamoun C.B."/>
        </authorList>
    </citation>
    <scope>NUCLEOTIDE SEQUENCE [LARGE SCALE GENOMIC DNA]</scope>
    <source>
        <strain evidence="3 4">RI</strain>
    </source>
</reference>
<feature type="region of interest" description="Disordered" evidence="1">
    <location>
        <begin position="2071"/>
        <end position="2091"/>
    </location>
</feature>
<keyword evidence="4" id="KW-1185">Reference proteome</keyword>